<dbReference type="GO" id="GO:0004565">
    <property type="term" value="F:beta-galactosidase activity"/>
    <property type="evidence" value="ECO:0007669"/>
    <property type="project" value="UniProtKB-EC"/>
</dbReference>
<dbReference type="PANTHER" id="PTHR46323:SF2">
    <property type="entry name" value="BETA-GALACTOSIDASE"/>
    <property type="match status" value="1"/>
</dbReference>
<protein>
    <recommendedName>
        <fullName evidence="2">beta-galactosidase</fullName>
        <ecNumber evidence="2">3.2.1.23</ecNumber>
    </recommendedName>
</protein>
<organism evidence="6">
    <name type="scientific">bioreactor metagenome</name>
    <dbReference type="NCBI Taxonomy" id="1076179"/>
    <lineage>
        <taxon>unclassified sequences</taxon>
        <taxon>metagenomes</taxon>
        <taxon>ecological metagenomes</taxon>
    </lineage>
</organism>
<evidence type="ECO:0000313" key="6">
    <source>
        <dbReference type="EMBL" id="MPM21938.1"/>
    </source>
</evidence>
<dbReference type="EC" id="3.2.1.23" evidence="2"/>
<gene>
    <name evidence="6" type="primary">lacZ_24</name>
    <name evidence="6" type="ORF">SDC9_68388</name>
</gene>
<dbReference type="Gene3D" id="2.70.98.10">
    <property type="match status" value="1"/>
</dbReference>
<dbReference type="PANTHER" id="PTHR46323">
    <property type="entry name" value="BETA-GALACTOSIDASE"/>
    <property type="match status" value="1"/>
</dbReference>
<dbReference type="AlphaFoldDB" id="A0A644Y1P4"/>
<reference evidence="6" key="1">
    <citation type="submission" date="2019-08" db="EMBL/GenBank/DDBJ databases">
        <authorList>
            <person name="Kucharzyk K."/>
            <person name="Murdoch R.W."/>
            <person name="Higgins S."/>
            <person name="Loffler F."/>
        </authorList>
    </citation>
    <scope>NUCLEOTIDE SEQUENCE</scope>
</reference>
<dbReference type="GO" id="GO:0009341">
    <property type="term" value="C:beta-galactosidase complex"/>
    <property type="evidence" value="ECO:0007669"/>
    <property type="project" value="InterPro"/>
</dbReference>
<accession>A0A644Y1P4</accession>
<sequence>MRCPTENDGLKTLQANKGRPEYAFYHENKAFGPWLDNQLDAVALKLVDLHLEEGQLCSEHRILTPANVELGTFRQHWVFSSDKLYYSVNIILNDQVKEYPRVGLKCDLDKAWSSCRWFGLGPGENYPDRKDGSAMGDYYAHVDELYEPYIVPQDHGERTQLRRLDLFDGDTGGVRLRSSDLFSFALHKYSLQELWEKLHADQLVADSVNHLYLDAAVRGVGTATCGPDTLERYRVRSGVHRLSFTISSSH</sequence>
<comment type="caution">
    <text evidence="6">The sequence shown here is derived from an EMBL/GenBank/DDBJ whole genome shotgun (WGS) entry which is preliminary data.</text>
</comment>
<dbReference type="InterPro" id="IPR011013">
    <property type="entry name" value="Gal_mutarotase_sf_dom"/>
</dbReference>
<evidence type="ECO:0000256" key="3">
    <source>
        <dbReference type="ARBA" id="ARBA00022801"/>
    </source>
</evidence>
<dbReference type="GO" id="GO:0005990">
    <property type="term" value="P:lactose catabolic process"/>
    <property type="evidence" value="ECO:0007669"/>
    <property type="project" value="TreeGrafter"/>
</dbReference>
<evidence type="ECO:0000259" key="5">
    <source>
        <dbReference type="SMART" id="SM01038"/>
    </source>
</evidence>
<dbReference type="SUPFAM" id="SSF74650">
    <property type="entry name" value="Galactose mutarotase-like"/>
    <property type="match status" value="1"/>
</dbReference>
<evidence type="ECO:0000256" key="1">
    <source>
        <dbReference type="ARBA" id="ARBA00001412"/>
    </source>
</evidence>
<comment type="catalytic activity">
    <reaction evidence="1">
        <text>Hydrolysis of terminal non-reducing beta-D-galactose residues in beta-D-galactosides.</text>
        <dbReference type="EC" id="3.2.1.23"/>
    </reaction>
</comment>
<dbReference type="InterPro" id="IPR004199">
    <property type="entry name" value="B-gal_small/dom_5"/>
</dbReference>
<dbReference type="SMART" id="SM01038">
    <property type="entry name" value="Bgal_small_N"/>
    <property type="match status" value="1"/>
</dbReference>
<dbReference type="InterPro" id="IPR050347">
    <property type="entry name" value="Bact_Beta-galactosidase"/>
</dbReference>
<evidence type="ECO:0000256" key="4">
    <source>
        <dbReference type="ARBA" id="ARBA00023295"/>
    </source>
</evidence>
<dbReference type="Pfam" id="PF02929">
    <property type="entry name" value="Bgal_small_N"/>
    <property type="match status" value="1"/>
</dbReference>
<keyword evidence="4 6" id="KW-0326">Glycosidase</keyword>
<proteinExistence type="predicted"/>
<dbReference type="GO" id="GO:0030246">
    <property type="term" value="F:carbohydrate binding"/>
    <property type="evidence" value="ECO:0007669"/>
    <property type="project" value="InterPro"/>
</dbReference>
<keyword evidence="3 6" id="KW-0378">Hydrolase</keyword>
<feature type="domain" description="Beta galactosidase small chain/" evidence="5">
    <location>
        <begin position="4"/>
        <end position="247"/>
    </location>
</feature>
<name>A0A644Y1P4_9ZZZZ</name>
<dbReference type="EMBL" id="VSSQ01003700">
    <property type="protein sequence ID" value="MPM21938.1"/>
    <property type="molecule type" value="Genomic_DNA"/>
</dbReference>
<evidence type="ECO:0000256" key="2">
    <source>
        <dbReference type="ARBA" id="ARBA00012756"/>
    </source>
</evidence>
<dbReference type="InterPro" id="IPR014718">
    <property type="entry name" value="GH-type_carb-bd"/>
</dbReference>